<keyword evidence="3" id="KW-0813">Transport</keyword>
<feature type="transmembrane region" description="Helical" evidence="8">
    <location>
        <begin position="505"/>
        <end position="527"/>
    </location>
</feature>
<keyword evidence="5 8" id="KW-1133">Transmembrane helix</keyword>
<dbReference type="CDD" id="cd17316">
    <property type="entry name" value="MFS_SV2_like"/>
    <property type="match status" value="1"/>
</dbReference>
<dbReference type="GO" id="GO:0016020">
    <property type="term" value="C:membrane"/>
    <property type="evidence" value="ECO:0007669"/>
    <property type="project" value="UniProtKB-SubCell"/>
</dbReference>
<dbReference type="GO" id="GO:0022857">
    <property type="term" value="F:transmembrane transporter activity"/>
    <property type="evidence" value="ECO:0007669"/>
    <property type="project" value="InterPro"/>
</dbReference>
<keyword evidence="11" id="KW-1185">Reference proteome</keyword>
<dbReference type="PANTHER" id="PTHR23511">
    <property type="entry name" value="SYNAPTIC VESICLE GLYCOPROTEIN 2"/>
    <property type="match status" value="1"/>
</dbReference>
<reference evidence="10 11" key="1">
    <citation type="submission" date="2013-03" db="EMBL/GenBank/DDBJ databases">
        <title>The Genome Sequence of Phialophora europaea CBS 101466.</title>
        <authorList>
            <consortium name="The Broad Institute Genomics Platform"/>
            <person name="Cuomo C."/>
            <person name="de Hoog S."/>
            <person name="Gorbushina A."/>
            <person name="Walker B."/>
            <person name="Young S.K."/>
            <person name="Zeng Q."/>
            <person name="Gargeya S."/>
            <person name="Fitzgerald M."/>
            <person name="Haas B."/>
            <person name="Abouelleil A."/>
            <person name="Allen A.W."/>
            <person name="Alvarado L."/>
            <person name="Arachchi H.M."/>
            <person name="Berlin A.M."/>
            <person name="Chapman S.B."/>
            <person name="Gainer-Dewar J."/>
            <person name="Goldberg J."/>
            <person name="Griggs A."/>
            <person name="Gujja S."/>
            <person name="Hansen M."/>
            <person name="Howarth C."/>
            <person name="Imamovic A."/>
            <person name="Ireland A."/>
            <person name="Larimer J."/>
            <person name="McCowan C."/>
            <person name="Murphy C."/>
            <person name="Pearson M."/>
            <person name="Poon T.W."/>
            <person name="Priest M."/>
            <person name="Roberts A."/>
            <person name="Saif S."/>
            <person name="Shea T."/>
            <person name="Sisk P."/>
            <person name="Sykes S."/>
            <person name="Wortman J."/>
            <person name="Nusbaum C."/>
            <person name="Birren B."/>
        </authorList>
    </citation>
    <scope>NUCLEOTIDE SEQUENCE [LARGE SCALE GENOMIC DNA]</scope>
    <source>
        <strain evidence="10 11">CBS 101466</strain>
    </source>
</reference>
<dbReference type="FunFam" id="1.20.1250.20:FF:000171">
    <property type="entry name" value="MFS general substrate transporter"/>
    <property type="match status" value="1"/>
</dbReference>
<feature type="transmembrane region" description="Helical" evidence="8">
    <location>
        <begin position="482"/>
        <end position="499"/>
    </location>
</feature>
<dbReference type="InParanoid" id="W2RMK1"/>
<evidence type="ECO:0000256" key="1">
    <source>
        <dbReference type="ARBA" id="ARBA00004141"/>
    </source>
</evidence>
<name>W2RMK1_CYPE1</name>
<dbReference type="Pfam" id="PF07690">
    <property type="entry name" value="MFS_1"/>
    <property type="match status" value="1"/>
</dbReference>
<evidence type="ECO:0000313" key="11">
    <source>
        <dbReference type="Proteomes" id="UP000030752"/>
    </source>
</evidence>
<dbReference type="HOGENOM" id="CLU_001265_52_2_1"/>
<keyword evidence="6 8" id="KW-0472">Membrane</keyword>
<comment type="subcellular location">
    <subcellularLocation>
        <location evidence="1">Membrane</location>
        <topology evidence="1">Multi-pass membrane protein</topology>
    </subcellularLocation>
</comment>
<evidence type="ECO:0000313" key="10">
    <source>
        <dbReference type="EMBL" id="ETN37550.1"/>
    </source>
</evidence>
<evidence type="ECO:0000256" key="8">
    <source>
        <dbReference type="SAM" id="Phobius"/>
    </source>
</evidence>
<dbReference type="OrthoDB" id="4139357at2759"/>
<dbReference type="VEuPathDB" id="FungiDB:HMPREF1541_07172"/>
<dbReference type="InterPro" id="IPR036259">
    <property type="entry name" value="MFS_trans_sf"/>
</dbReference>
<dbReference type="PANTHER" id="PTHR23511:SF5">
    <property type="entry name" value="MAJOR FACILITATOR-TYPE TRANSPORTER HXNZ-RELATED"/>
    <property type="match status" value="1"/>
</dbReference>
<dbReference type="InterPro" id="IPR011701">
    <property type="entry name" value="MFS"/>
</dbReference>
<dbReference type="Proteomes" id="UP000030752">
    <property type="component" value="Unassembled WGS sequence"/>
</dbReference>
<feature type="transmembrane region" description="Helical" evidence="8">
    <location>
        <begin position="455"/>
        <end position="475"/>
    </location>
</feature>
<feature type="transmembrane region" description="Helical" evidence="8">
    <location>
        <begin position="248"/>
        <end position="271"/>
    </location>
</feature>
<dbReference type="AlphaFoldDB" id="W2RMK1"/>
<dbReference type="Gene3D" id="1.20.1250.20">
    <property type="entry name" value="MFS general substrate transporter like domains"/>
    <property type="match status" value="1"/>
</dbReference>
<feature type="transmembrane region" description="Helical" evidence="8">
    <location>
        <begin position="547"/>
        <end position="565"/>
    </location>
</feature>
<feature type="transmembrane region" description="Helical" evidence="8">
    <location>
        <begin position="571"/>
        <end position="591"/>
    </location>
</feature>
<protein>
    <recommendedName>
        <fullName evidence="9">Major facilitator superfamily (MFS) profile domain-containing protein</fullName>
    </recommendedName>
</protein>
<feature type="transmembrane region" description="Helical" evidence="8">
    <location>
        <begin position="409"/>
        <end position="430"/>
    </location>
</feature>
<gene>
    <name evidence="10" type="ORF">HMPREF1541_07172</name>
</gene>
<evidence type="ECO:0000256" key="4">
    <source>
        <dbReference type="ARBA" id="ARBA00022692"/>
    </source>
</evidence>
<organism evidence="10 11">
    <name type="scientific">Cyphellophora europaea (strain CBS 101466)</name>
    <name type="common">Phialophora europaea</name>
    <dbReference type="NCBI Taxonomy" id="1220924"/>
    <lineage>
        <taxon>Eukaryota</taxon>
        <taxon>Fungi</taxon>
        <taxon>Dikarya</taxon>
        <taxon>Ascomycota</taxon>
        <taxon>Pezizomycotina</taxon>
        <taxon>Eurotiomycetes</taxon>
        <taxon>Chaetothyriomycetidae</taxon>
        <taxon>Chaetothyriales</taxon>
        <taxon>Cyphellophoraceae</taxon>
        <taxon>Cyphellophora</taxon>
    </lineage>
</organism>
<feature type="transmembrane region" description="Helical" evidence="8">
    <location>
        <begin position="160"/>
        <end position="179"/>
    </location>
</feature>
<feature type="domain" description="Major facilitator superfamily (MFS) profile" evidence="9">
    <location>
        <begin position="125"/>
        <end position="594"/>
    </location>
</feature>
<feature type="transmembrane region" description="Helical" evidence="8">
    <location>
        <begin position="121"/>
        <end position="140"/>
    </location>
</feature>
<proteinExistence type="inferred from homology"/>
<sequence>MPFLNPFKKYDVEHFKDLVLVPLDQAPARHPSVVAENQRRQSIRRASLPESEQTKVGAAEANTLEKGRSTSSDNTIGGQFTVQQLREEVEADIAASGHDSAYDRKSKVINKAIQDIGMGRYQWELFSLAGFGWLADNLWLQGVALTLPSFTAEYGVSETNVRFTTLSLFLGLCLGASFWGTISDVIGRRPAFNLTLFITAVFGTAVGGTSTWVQACALYAALGCGVGGNLPVDGALFLEFLPFANGNLLTLLSVWWPFGQLLGSLIAWGFLTNYSCTDGSGSPLPSCSSVDAGAACCTKDSNMGWRYLNYTMGAFTFFMFICRFFLFHLFESPKFLLSKGRQREAVAAVYGIAYHNGCKTWLSEDILDEIGGKSQGGEKQGLTAKEVIMRQAEKFSTQRIKPLFGYKRLGINTGLLWFIWTAIGMGYPLFNAFLPQYLSESGGESKSVSTTYRDYAITSIVGCPGSIIACLTVDIKYVGRKGTMAIATLLTGIFLFLFTESANGSFQLAFSCLVALFQNVMYGVLYAYTPETFPAPNRGTGTGIASCFNRIAGLCAPLIGIYGALENPKVPIYVSGGLMLSAFIAMVLLPIETRGKQTL</sequence>
<evidence type="ECO:0000256" key="6">
    <source>
        <dbReference type="ARBA" id="ARBA00023136"/>
    </source>
</evidence>
<evidence type="ECO:0000256" key="3">
    <source>
        <dbReference type="ARBA" id="ARBA00022448"/>
    </source>
</evidence>
<feature type="transmembrane region" description="Helical" evidence="8">
    <location>
        <begin position="191"/>
        <end position="213"/>
    </location>
</feature>
<dbReference type="PROSITE" id="PS50850">
    <property type="entry name" value="MFS"/>
    <property type="match status" value="1"/>
</dbReference>
<evidence type="ECO:0000256" key="5">
    <source>
        <dbReference type="ARBA" id="ARBA00022989"/>
    </source>
</evidence>
<evidence type="ECO:0000256" key="7">
    <source>
        <dbReference type="SAM" id="MobiDB-lite"/>
    </source>
</evidence>
<evidence type="ECO:0000256" key="2">
    <source>
        <dbReference type="ARBA" id="ARBA00008335"/>
    </source>
</evidence>
<evidence type="ECO:0000259" key="9">
    <source>
        <dbReference type="PROSITE" id="PS50850"/>
    </source>
</evidence>
<dbReference type="eggNOG" id="KOG0253">
    <property type="taxonomic scope" value="Eukaryota"/>
</dbReference>
<feature type="region of interest" description="Disordered" evidence="7">
    <location>
        <begin position="31"/>
        <end position="77"/>
    </location>
</feature>
<feature type="transmembrane region" description="Helical" evidence="8">
    <location>
        <begin position="310"/>
        <end position="330"/>
    </location>
</feature>
<comment type="similarity">
    <text evidence="2">Belongs to the major facilitator superfamily.</text>
</comment>
<accession>W2RMK1</accession>
<dbReference type="GeneID" id="19974511"/>
<dbReference type="SUPFAM" id="SSF103473">
    <property type="entry name" value="MFS general substrate transporter"/>
    <property type="match status" value="1"/>
</dbReference>
<dbReference type="EMBL" id="KB822723">
    <property type="protein sequence ID" value="ETN37550.1"/>
    <property type="molecule type" value="Genomic_DNA"/>
</dbReference>
<dbReference type="RefSeq" id="XP_008719719.1">
    <property type="nucleotide sequence ID" value="XM_008721497.1"/>
</dbReference>
<dbReference type="InterPro" id="IPR020846">
    <property type="entry name" value="MFS_dom"/>
</dbReference>
<keyword evidence="4 8" id="KW-0812">Transmembrane</keyword>